<name>A0A1I3Z4Y3_9GAMM</name>
<dbReference type="Proteomes" id="UP000199579">
    <property type="component" value="Unassembled WGS sequence"/>
</dbReference>
<gene>
    <name evidence="1" type="ORF">SAMN04244571_00149</name>
    <name evidence="2" type="ORF">SAMN04244574_00430</name>
</gene>
<proteinExistence type="predicted"/>
<sequence>MGEVVEFPVHDRTLQQTESWVVKTCMKEGLTREMALEVAAEYKLIHESLFDMEKSKLSIPPEAALSDQQVAAIIPAVRNLYVGQLARAAHIIIGLLAREKLKLRS</sequence>
<dbReference type="AlphaFoldDB" id="A0A1I3Z4Y3"/>
<evidence type="ECO:0000313" key="2">
    <source>
        <dbReference type="EMBL" id="SFK38721.1"/>
    </source>
</evidence>
<dbReference type="RefSeq" id="WP_139231728.1">
    <property type="nucleotide sequence ID" value="NZ_FOKJ01000002.1"/>
</dbReference>
<dbReference type="Proteomes" id="UP000198861">
    <property type="component" value="Unassembled WGS sequence"/>
</dbReference>
<reference evidence="2 4" key="1">
    <citation type="submission" date="2016-10" db="EMBL/GenBank/DDBJ databases">
        <authorList>
            <person name="de Groot N.N."/>
        </authorList>
    </citation>
    <scope>NUCLEOTIDE SEQUENCE [LARGE SCALE GENOMIC DNA]</scope>
    <source>
        <strain evidence="2 4">DSM 381</strain>
    </source>
</reference>
<evidence type="ECO:0000313" key="4">
    <source>
        <dbReference type="Proteomes" id="UP000199579"/>
    </source>
</evidence>
<organism evidence="2 4">
    <name type="scientific">Azotobacter beijerinckii</name>
    <dbReference type="NCBI Taxonomy" id="170623"/>
    <lineage>
        <taxon>Bacteria</taxon>
        <taxon>Pseudomonadati</taxon>
        <taxon>Pseudomonadota</taxon>
        <taxon>Gammaproteobacteria</taxon>
        <taxon>Pseudomonadales</taxon>
        <taxon>Pseudomonadaceae</taxon>
        <taxon>Azotobacter</taxon>
    </lineage>
</organism>
<evidence type="ECO:0000313" key="3">
    <source>
        <dbReference type="Proteomes" id="UP000198861"/>
    </source>
</evidence>
<dbReference type="EMBL" id="FOKJ01000002">
    <property type="protein sequence ID" value="SFA72858.1"/>
    <property type="molecule type" value="Genomic_DNA"/>
</dbReference>
<accession>A0A1I3Z4Y3</accession>
<keyword evidence="3" id="KW-1185">Reference proteome</keyword>
<reference evidence="1 3" key="2">
    <citation type="submission" date="2016-10" db="EMBL/GenBank/DDBJ databases">
        <authorList>
            <person name="Varghese N."/>
            <person name="Submissions S."/>
        </authorList>
    </citation>
    <scope>NUCLEOTIDE SEQUENCE [LARGE SCALE GENOMIC DNA]</scope>
    <source>
        <strain evidence="1 3">DSM 282</strain>
    </source>
</reference>
<protein>
    <submittedName>
        <fullName evidence="2">Uncharacterized protein</fullName>
    </submittedName>
</protein>
<dbReference type="EMBL" id="FOSX01000003">
    <property type="protein sequence ID" value="SFK38721.1"/>
    <property type="molecule type" value="Genomic_DNA"/>
</dbReference>
<evidence type="ECO:0000313" key="1">
    <source>
        <dbReference type="EMBL" id="SFA72858.1"/>
    </source>
</evidence>